<dbReference type="SUPFAM" id="SSF48295">
    <property type="entry name" value="TrpR-like"/>
    <property type="match status" value="1"/>
</dbReference>
<comment type="caution">
    <text evidence="1">The sequence shown here is derived from an EMBL/GenBank/DDBJ whole genome shotgun (WGS) entry which is preliminary data.</text>
</comment>
<organism evidence="1 2">
    <name type="scientific">Billgrantia zhangzhouensis</name>
    <dbReference type="NCBI Taxonomy" id="2733481"/>
    <lineage>
        <taxon>Bacteria</taxon>
        <taxon>Pseudomonadati</taxon>
        <taxon>Pseudomonadota</taxon>
        <taxon>Gammaproteobacteria</taxon>
        <taxon>Oceanospirillales</taxon>
        <taxon>Halomonadaceae</taxon>
        <taxon>Billgrantia</taxon>
    </lineage>
</organism>
<accession>A0ABS9ACB2</accession>
<name>A0ABS9ACB2_9GAMM</name>
<dbReference type="InterPro" id="IPR010921">
    <property type="entry name" value="Trp_repressor/repl_initiator"/>
</dbReference>
<evidence type="ECO:0000313" key="2">
    <source>
        <dbReference type="Proteomes" id="UP001320122"/>
    </source>
</evidence>
<reference evidence="1 2" key="1">
    <citation type="journal article" date="2021" name="Front. Microbiol.">
        <title>Aerobic Denitrification and Heterotrophic Sulfur Oxidation in the Genus Halomonas Revealed by Six Novel Species Characterizations and Genome-Based Analysis.</title>
        <authorList>
            <person name="Wang L."/>
            <person name="Shao Z."/>
        </authorList>
    </citation>
    <scope>NUCLEOTIDE SEQUENCE [LARGE SCALE GENOMIC DNA]</scope>
    <source>
        <strain evidence="1 2">MCCC 1A11036</strain>
    </source>
</reference>
<dbReference type="EMBL" id="JABFTT010000002">
    <property type="protein sequence ID" value="MCE8019226.1"/>
    <property type="molecule type" value="Genomic_DNA"/>
</dbReference>
<dbReference type="Proteomes" id="UP001320122">
    <property type="component" value="Unassembled WGS sequence"/>
</dbReference>
<dbReference type="Pfam" id="PF01527">
    <property type="entry name" value="HTH_Tnp_1"/>
    <property type="match status" value="1"/>
</dbReference>
<proteinExistence type="predicted"/>
<gene>
    <name evidence="1" type="ORF">HOP51_03700</name>
</gene>
<protein>
    <submittedName>
        <fullName evidence="1">Transposase</fullName>
    </submittedName>
</protein>
<dbReference type="InterPro" id="IPR002514">
    <property type="entry name" value="Transposase_8"/>
</dbReference>
<keyword evidence="2" id="KW-1185">Reference proteome</keyword>
<sequence>MARQATSMTKKTRTRYSQAYKAEALALADRVGASAAARELGLQPSQLYQWRAKAQQQQSVSARDRPCW</sequence>
<evidence type="ECO:0000313" key="1">
    <source>
        <dbReference type="EMBL" id="MCE8019226.1"/>
    </source>
</evidence>